<dbReference type="Gene3D" id="2.40.10.10">
    <property type="entry name" value="Trypsin-like serine proteases"/>
    <property type="match status" value="2"/>
</dbReference>
<dbReference type="InterPro" id="IPR050966">
    <property type="entry name" value="Glutamyl_endopeptidase"/>
</dbReference>
<protein>
    <submittedName>
        <fullName evidence="2">Peptidase S1 and S6, chymotrypsin/Hap</fullName>
    </submittedName>
</protein>
<dbReference type="Pfam" id="PF13365">
    <property type="entry name" value="Trypsin_2"/>
    <property type="match status" value="1"/>
</dbReference>
<comment type="caution">
    <text evidence="2">The sequence shown here is derived from an EMBL/GenBank/DDBJ whole genome shotgun (WGS) entry which is preliminary data.</text>
</comment>
<accession>A3K9Z9</accession>
<keyword evidence="3" id="KW-1185">Reference proteome</keyword>
<dbReference type="MEROPS" id="S01.260"/>
<keyword evidence="1" id="KW-0732">Signal</keyword>
<dbReference type="InterPro" id="IPR018114">
    <property type="entry name" value="TRYPSIN_HIS"/>
</dbReference>
<dbReference type="Proteomes" id="UP000005713">
    <property type="component" value="Unassembled WGS sequence"/>
</dbReference>
<dbReference type="PANTHER" id="PTHR15462:SF8">
    <property type="entry name" value="SERINE PROTEASE"/>
    <property type="match status" value="1"/>
</dbReference>
<evidence type="ECO:0000313" key="2">
    <source>
        <dbReference type="EMBL" id="EBA05942.1"/>
    </source>
</evidence>
<dbReference type="GO" id="GO:0004252">
    <property type="term" value="F:serine-type endopeptidase activity"/>
    <property type="evidence" value="ECO:0007669"/>
    <property type="project" value="InterPro"/>
</dbReference>
<dbReference type="InterPro" id="IPR009003">
    <property type="entry name" value="Peptidase_S1_PA"/>
</dbReference>
<dbReference type="EMBL" id="AAYA01000020">
    <property type="protein sequence ID" value="EBA05942.1"/>
    <property type="molecule type" value="Genomic_DNA"/>
</dbReference>
<organism evidence="2 3">
    <name type="scientific">Sagittula stellata (strain ATCC 700073 / DSM 11524 / E-37)</name>
    <dbReference type="NCBI Taxonomy" id="388399"/>
    <lineage>
        <taxon>Bacteria</taxon>
        <taxon>Pseudomonadati</taxon>
        <taxon>Pseudomonadota</taxon>
        <taxon>Alphaproteobacteria</taxon>
        <taxon>Rhodobacterales</taxon>
        <taxon>Roseobacteraceae</taxon>
        <taxon>Sagittula</taxon>
    </lineage>
</organism>
<dbReference type="InterPro" id="IPR043504">
    <property type="entry name" value="Peptidase_S1_PA_chymotrypsin"/>
</dbReference>
<dbReference type="PANTHER" id="PTHR15462">
    <property type="entry name" value="SERINE PROTEASE"/>
    <property type="match status" value="1"/>
</dbReference>
<name>A3K9Z9_SAGS3</name>
<proteinExistence type="predicted"/>
<dbReference type="AlphaFoldDB" id="A3K9Z9"/>
<gene>
    <name evidence="2" type="ORF">SSE37_25078</name>
</gene>
<evidence type="ECO:0000256" key="1">
    <source>
        <dbReference type="ARBA" id="ARBA00022729"/>
    </source>
</evidence>
<dbReference type="GO" id="GO:0006508">
    <property type="term" value="P:proteolysis"/>
    <property type="evidence" value="ECO:0007669"/>
    <property type="project" value="InterPro"/>
</dbReference>
<sequence length="209" mass="22214">MLLTVAAALPPATALAENAVGRLNLAGYRHREMCTATLVAPDVALTAAHCVTTPTDGYLKRVGDMTFVAGWDGKHHTGAARIKAVTVHPKAYSEGRFDIAHDIALVTLDLALDPSPLPVGLGVPPGPLTLMGYRRSAPHQLTITPLCYGEEKGPLWRIRCRVEPGQSGGPVLLGEGRSRRLVAVIAAVVEEEAIVVPVDAWLLGQLARR</sequence>
<evidence type="ECO:0000313" key="3">
    <source>
        <dbReference type="Proteomes" id="UP000005713"/>
    </source>
</evidence>
<reference evidence="2 3" key="1">
    <citation type="submission" date="2006-06" db="EMBL/GenBank/DDBJ databases">
        <authorList>
            <person name="Moran M.A."/>
            <person name="Ferriera S."/>
            <person name="Johnson J."/>
            <person name="Kravitz S."/>
            <person name="Beeson K."/>
            <person name="Sutton G."/>
            <person name="Rogers Y.-H."/>
            <person name="Friedman R."/>
            <person name="Frazier M."/>
            <person name="Venter J.C."/>
        </authorList>
    </citation>
    <scope>NUCLEOTIDE SEQUENCE [LARGE SCALE GENOMIC DNA]</scope>
    <source>
        <strain evidence="2 3">E-37</strain>
    </source>
</reference>
<dbReference type="SUPFAM" id="SSF50494">
    <property type="entry name" value="Trypsin-like serine proteases"/>
    <property type="match status" value="1"/>
</dbReference>
<dbReference type="eggNOG" id="COG3591">
    <property type="taxonomic scope" value="Bacteria"/>
</dbReference>
<dbReference type="PROSITE" id="PS00134">
    <property type="entry name" value="TRYPSIN_HIS"/>
    <property type="match status" value="1"/>
</dbReference>